<dbReference type="PANTHER" id="PTHR43394">
    <property type="entry name" value="ATP-DEPENDENT PERMEASE MDL1, MITOCHONDRIAL"/>
    <property type="match status" value="1"/>
</dbReference>
<keyword evidence="9 11" id="KW-0472">Membrane</keyword>
<organism evidence="14 15">
    <name type="scientific">Nonomuraea soli</name>
    <dbReference type="NCBI Taxonomy" id="1032476"/>
    <lineage>
        <taxon>Bacteria</taxon>
        <taxon>Bacillati</taxon>
        <taxon>Actinomycetota</taxon>
        <taxon>Actinomycetes</taxon>
        <taxon>Streptosporangiales</taxon>
        <taxon>Streptosporangiaceae</taxon>
        <taxon>Nonomuraea</taxon>
    </lineage>
</organism>
<dbReference type="PROSITE" id="PS00211">
    <property type="entry name" value="ABC_TRANSPORTER_1"/>
    <property type="match status" value="1"/>
</dbReference>
<accession>A0A7W0HRJ3</accession>
<evidence type="ECO:0000256" key="6">
    <source>
        <dbReference type="ARBA" id="ARBA00022741"/>
    </source>
</evidence>
<dbReference type="PROSITE" id="PS50929">
    <property type="entry name" value="ABC_TM1F"/>
    <property type="match status" value="1"/>
</dbReference>
<evidence type="ECO:0000259" key="13">
    <source>
        <dbReference type="PROSITE" id="PS50929"/>
    </source>
</evidence>
<evidence type="ECO:0000256" key="8">
    <source>
        <dbReference type="ARBA" id="ARBA00022989"/>
    </source>
</evidence>
<dbReference type="Gene3D" id="1.20.1560.10">
    <property type="entry name" value="ABC transporter type 1, transmembrane domain"/>
    <property type="match status" value="1"/>
</dbReference>
<dbReference type="InterPro" id="IPR017871">
    <property type="entry name" value="ABC_transporter-like_CS"/>
</dbReference>
<dbReference type="InterPro" id="IPR027417">
    <property type="entry name" value="P-loop_NTPase"/>
</dbReference>
<evidence type="ECO:0000256" key="10">
    <source>
        <dbReference type="ARBA" id="ARBA00023455"/>
    </source>
</evidence>
<feature type="transmembrane region" description="Helical" evidence="11">
    <location>
        <begin position="282"/>
        <end position="300"/>
    </location>
</feature>
<dbReference type="InterPro" id="IPR039421">
    <property type="entry name" value="Type_1_exporter"/>
</dbReference>
<keyword evidence="7 14" id="KW-0067">ATP-binding</keyword>
<feature type="domain" description="ABC transmembrane type-1" evidence="13">
    <location>
        <begin position="27"/>
        <end position="308"/>
    </location>
</feature>
<reference evidence="14 15" key="1">
    <citation type="submission" date="2020-07" db="EMBL/GenBank/DDBJ databases">
        <title>Genomic Encyclopedia of Type Strains, Phase IV (KMG-IV): sequencing the most valuable type-strain genomes for metagenomic binning, comparative biology and taxonomic classification.</title>
        <authorList>
            <person name="Goeker M."/>
        </authorList>
    </citation>
    <scope>NUCLEOTIDE SEQUENCE [LARGE SCALE GENOMIC DNA]</scope>
    <source>
        <strain evidence="14 15">DSM 45533</strain>
    </source>
</reference>
<dbReference type="InterPro" id="IPR011527">
    <property type="entry name" value="ABC1_TM_dom"/>
</dbReference>
<dbReference type="PROSITE" id="PS50893">
    <property type="entry name" value="ABC_TRANSPORTER_2"/>
    <property type="match status" value="1"/>
</dbReference>
<dbReference type="FunFam" id="3.40.50.300:FF:000221">
    <property type="entry name" value="Multidrug ABC transporter ATP-binding protein"/>
    <property type="match status" value="1"/>
</dbReference>
<dbReference type="InterPro" id="IPR036640">
    <property type="entry name" value="ABC1_TM_sf"/>
</dbReference>
<protein>
    <submittedName>
        <fullName evidence="14">ATP-binding cassette subfamily B protein</fullName>
    </submittedName>
</protein>
<sequence>MTGRGGTRHAAAEAARLIWVAAPGGVAAFLLVTLAEAAAPVVAAWMLKLTLDTLAAGGDILWPALAMAVTGLASATAPQLTRYLSAELGRRVGVRALDRLFTALDRFVGLAPFEDPAFLDRLRLAQQGASTSGQFVSGVFGMARAAVSLVGFLAALLVISPLLALVVAVTAAPAWWAELTLSRGRAAMLWRITPNQRKEIFYSQLLGSVEAAKEIRLFGLGPFLRGRMLGERDLANAGQRAMDRKELAAQGGLGLLGALAAGAGLVWAVLAARRGELTVGDVSLLLAAVASTQAAAGTLVRSAADTHQQLIIFGHHTAVVTTEPDLPLPALPTTVPAGGQGIELRDVWFRYSDEHPWVLRGVNLTVPTGRAVALVGLNGAGKSTLVKLLCRLYDPTRGTILWNGVDVRELDPAELRGRISAVFQDHMGYDFSASDNIAVGDLTAHGDPARIGAAAQRAGVHDQLMALPQGYDTPLTRTFADGTGAGVTLSGGQWQRVALARAILRGDRDLMILDEPSSGLDPQAEHDVHERMLRYRAGRTSLLISHRLNAVRHADTIAVLDEGVIVESGHHDELMEAGGGYARLFHLQAQGYRDELVTP</sequence>
<evidence type="ECO:0000259" key="12">
    <source>
        <dbReference type="PROSITE" id="PS50893"/>
    </source>
</evidence>
<dbReference type="GO" id="GO:0005886">
    <property type="term" value="C:plasma membrane"/>
    <property type="evidence" value="ECO:0007669"/>
    <property type="project" value="UniProtKB-SubCell"/>
</dbReference>
<dbReference type="InterPro" id="IPR003593">
    <property type="entry name" value="AAA+_ATPase"/>
</dbReference>
<evidence type="ECO:0000256" key="5">
    <source>
        <dbReference type="ARBA" id="ARBA00022692"/>
    </source>
</evidence>
<gene>
    <name evidence="14" type="ORF">HNR30_004266</name>
</gene>
<comment type="similarity">
    <text evidence="10">Belongs to the ABC transporter superfamily. Siderophore-Fe(3+) uptake transporter (SIUT) (TC 3.A.1.21) family.</text>
</comment>
<evidence type="ECO:0000313" key="14">
    <source>
        <dbReference type="EMBL" id="MBA2892912.1"/>
    </source>
</evidence>
<dbReference type="GO" id="GO:0005524">
    <property type="term" value="F:ATP binding"/>
    <property type="evidence" value="ECO:0007669"/>
    <property type="project" value="UniProtKB-KW"/>
</dbReference>
<evidence type="ECO:0000256" key="4">
    <source>
        <dbReference type="ARBA" id="ARBA00022519"/>
    </source>
</evidence>
<dbReference type="RefSeq" id="WP_181611625.1">
    <property type="nucleotide sequence ID" value="NZ_BAABAM010000003.1"/>
</dbReference>
<dbReference type="Gene3D" id="3.40.50.300">
    <property type="entry name" value="P-loop containing nucleotide triphosphate hydrolases"/>
    <property type="match status" value="1"/>
</dbReference>
<dbReference type="PANTHER" id="PTHR43394:SF1">
    <property type="entry name" value="ATP-BINDING CASSETTE SUB-FAMILY B MEMBER 10, MITOCHONDRIAL"/>
    <property type="match status" value="1"/>
</dbReference>
<evidence type="ECO:0000256" key="7">
    <source>
        <dbReference type="ARBA" id="ARBA00022840"/>
    </source>
</evidence>
<evidence type="ECO:0000256" key="2">
    <source>
        <dbReference type="ARBA" id="ARBA00022448"/>
    </source>
</evidence>
<evidence type="ECO:0000313" key="15">
    <source>
        <dbReference type="Proteomes" id="UP000530928"/>
    </source>
</evidence>
<keyword evidence="15" id="KW-1185">Reference proteome</keyword>
<feature type="domain" description="ABC transporter" evidence="12">
    <location>
        <begin position="342"/>
        <end position="587"/>
    </location>
</feature>
<evidence type="ECO:0000256" key="1">
    <source>
        <dbReference type="ARBA" id="ARBA00004429"/>
    </source>
</evidence>
<dbReference type="GO" id="GO:0015421">
    <property type="term" value="F:ABC-type oligopeptide transporter activity"/>
    <property type="evidence" value="ECO:0007669"/>
    <property type="project" value="TreeGrafter"/>
</dbReference>
<keyword evidence="4" id="KW-0997">Cell inner membrane</keyword>
<evidence type="ECO:0000256" key="9">
    <source>
        <dbReference type="ARBA" id="ARBA00023136"/>
    </source>
</evidence>
<dbReference type="InterPro" id="IPR003439">
    <property type="entry name" value="ABC_transporter-like_ATP-bd"/>
</dbReference>
<feature type="transmembrane region" description="Helical" evidence="11">
    <location>
        <begin position="247"/>
        <end position="270"/>
    </location>
</feature>
<comment type="caution">
    <text evidence="14">The sequence shown here is derived from an EMBL/GenBank/DDBJ whole genome shotgun (WGS) entry which is preliminary data.</text>
</comment>
<dbReference type="EMBL" id="JACDUR010000004">
    <property type="protein sequence ID" value="MBA2892912.1"/>
    <property type="molecule type" value="Genomic_DNA"/>
</dbReference>
<evidence type="ECO:0000256" key="3">
    <source>
        <dbReference type="ARBA" id="ARBA00022475"/>
    </source>
</evidence>
<keyword evidence="6" id="KW-0547">Nucleotide-binding</keyword>
<evidence type="ECO:0000256" key="11">
    <source>
        <dbReference type="SAM" id="Phobius"/>
    </source>
</evidence>
<keyword evidence="2" id="KW-0813">Transport</keyword>
<keyword evidence="8 11" id="KW-1133">Transmembrane helix</keyword>
<dbReference type="GO" id="GO:0016887">
    <property type="term" value="F:ATP hydrolysis activity"/>
    <property type="evidence" value="ECO:0007669"/>
    <property type="project" value="InterPro"/>
</dbReference>
<feature type="transmembrane region" description="Helical" evidence="11">
    <location>
        <begin position="61"/>
        <end position="81"/>
    </location>
</feature>
<feature type="transmembrane region" description="Helical" evidence="11">
    <location>
        <begin position="149"/>
        <end position="176"/>
    </location>
</feature>
<dbReference type="Proteomes" id="UP000530928">
    <property type="component" value="Unassembled WGS sequence"/>
</dbReference>
<keyword evidence="5 11" id="KW-0812">Transmembrane</keyword>
<dbReference type="AlphaFoldDB" id="A0A7W0HRJ3"/>
<name>A0A7W0HRJ3_9ACTN</name>
<dbReference type="SMART" id="SM00382">
    <property type="entry name" value="AAA"/>
    <property type="match status" value="1"/>
</dbReference>
<dbReference type="Pfam" id="PF00005">
    <property type="entry name" value="ABC_tran"/>
    <property type="match status" value="1"/>
</dbReference>
<dbReference type="SUPFAM" id="SSF52540">
    <property type="entry name" value="P-loop containing nucleoside triphosphate hydrolases"/>
    <property type="match status" value="1"/>
</dbReference>
<proteinExistence type="inferred from homology"/>
<keyword evidence="3" id="KW-1003">Cell membrane</keyword>
<dbReference type="SUPFAM" id="SSF90123">
    <property type="entry name" value="ABC transporter transmembrane region"/>
    <property type="match status" value="1"/>
</dbReference>
<comment type="subcellular location">
    <subcellularLocation>
        <location evidence="1">Cell inner membrane</location>
        <topology evidence="1">Multi-pass membrane protein</topology>
    </subcellularLocation>
</comment>